<dbReference type="OrthoDB" id="695057at2759"/>
<dbReference type="AlphaFoldDB" id="A0A835EV51"/>
<comment type="caution">
    <text evidence="1">The sequence shown here is derived from an EMBL/GenBank/DDBJ whole genome shotgun (WGS) entry which is preliminary data.</text>
</comment>
<keyword evidence="2" id="KW-1185">Reference proteome</keyword>
<name>A0A835EV51_9POAL</name>
<protein>
    <submittedName>
        <fullName evidence="1">Uncharacterized protein</fullName>
    </submittedName>
</protein>
<evidence type="ECO:0000313" key="1">
    <source>
        <dbReference type="EMBL" id="KAF8711373.1"/>
    </source>
</evidence>
<evidence type="ECO:0000313" key="2">
    <source>
        <dbReference type="Proteomes" id="UP000636709"/>
    </source>
</evidence>
<dbReference type="Proteomes" id="UP000636709">
    <property type="component" value="Unassembled WGS sequence"/>
</dbReference>
<accession>A0A835EV51</accession>
<gene>
    <name evidence="1" type="ORF">HU200_029404</name>
</gene>
<organism evidence="1 2">
    <name type="scientific">Digitaria exilis</name>
    <dbReference type="NCBI Taxonomy" id="1010633"/>
    <lineage>
        <taxon>Eukaryota</taxon>
        <taxon>Viridiplantae</taxon>
        <taxon>Streptophyta</taxon>
        <taxon>Embryophyta</taxon>
        <taxon>Tracheophyta</taxon>
        <taxon>Spermatophyta</taxon>
        <taxon>Magnoliopsida</taxon>
        <taxon>Liliopsida</taxon>
        <taxon>Poales</taxon>
        <taxon>Poaceae</taxon>
        <taxon>PACMAD clade</taxon>
        <taxon>Panicoideae</taxon>
        <taxon>Panicodae</taxon>
        <taxon>Paniceae</taxon>
        <taxon>Anthephorinae</taxon>
        <taxon>Digitaria</taxon>
    </lineage>
</organism>
<proteinExistence type="predicted"/>
<reference evidence="1" key="1">
    <citation type="submission" date="2020-07" db="EMBL/GenBank/DDBJ databases">
        <title>Genome sequence and genetic diversity analysis of an under-domesticated orphan crop, white fonio (Digitaria exilis).</title>
        <authorList>
            <person name="Bennetzen J.L."/>
            <person name="Chen S."/>
            <person name="Ma X."/>
            <person name="Wang X."/>
            <person name="Yssel A.E.J."/>
            <person name="Chaluvadi S.R."/>
            <person name="Johnson M."/>
            <person name="Gangashetty P."/>
            <person name="Hamidou F."/>
            <person name="Sanogo M.D."/>
            <person name="Zwaenepoel A."/>
            <person name="Wallace J."/>
            <person name="Van De Peer Y."/>
            <person name="Van Deynze A."/>
        </authorList>
    </citation>
    <scope>NUCLEOTIDE SEQUENCE</scope>
    <source>
        <tissue evidence="1">Leaves</tissue>
    </source>
</reference>
<sequence length="115" mass="12799">MQTVQVEAIAARTPPLTSAEVVNKVLSQDSSNDTFLKNAGIAECSSRSRSYGETALRSQLAAEKECSAALQEQMDVLKKDNERTKSEFLMLKLQQEQVWRMLSNNHSVIGVTREP</sequence>
<dbReference type="EMBL" id="JACEFO010001753">
    <property type="protein sequence ID" value="KAF8711373.1"/>
    <property type="molecule type" value="Genomic_DNA"/>
</dbReference>